<dbReference type="Proteomes" id="UP000694701">
    <property type="component" value="Unplaced"/>
</dbReference>
<dbReference type="PANTHER" id="PTHR35258:SF1">
    <property type="entry name" value="SPERMATOGENESIS-ASSOCIATED PROTEIN 22"/>
    <property type="match status" value="1"/>
</dbReference>
<protein>
    <submittedName>
        <fullName evidence="2">Spermatogenesis associated 22</fullName>
    </submittedName>
</protein>
<feature type="compositionally biased region" description="Polar residues" evidence="1">
    <location>
        <begin position="205"/>
        <end position="217"/>
    </location>
</feature>
<dbReference type="GO" id="GO:0007129">
    <property type="term" value="P:homologous chromosome pairing at meiosis"/>
    <property type="evidence" value="ECO:0007669"/>
    <property type="project" value="InterPro"/>
</dbReference>
<name>A0A8C2KWV0_CYPCA</name>
<dbReference type="Ensembl" id="ENSCCRT00020125498.1">
    <property type="protein sequence ID" value="ENSCCRP00020115062.1"/>
    <property type="gene ID" value="ENSCCRG00020051977.1"/>
</dbReference>
<dbReference type="GO" id="GO:0000711">
    <property type="term" value="P:meiotic DNA repair synthesis"/>
    <property type="evidence" value="ECO:0007669"/>
    <property type="project" value="InterPro"/>
</dbReference>
<evidence type="ECO:0000256" key="1">
    <source>
        <dbReference type="SAM" id="MobiDB-lite"/>
    </source>
</evidence>
<evidence type="ECO:0000313" key="3">
    <source>
        <dbReference type="Proteomes" id="UP000694701"/>
    </source>
</evidence>
<dbReference type="InterPro" id="IPR033536">
    <property type="entry name" value="Spata22"/>
</dbReference>
<dbReference type="PANTHER" id="PTHR35258">
    <property type="entry name" value="SPERMATOGENESIS-ASSOCIATED PROTEIN 22"/>
    <property type="match status" value="1"/>
</dbReference>
<feature type="compositionally biased region" description="Polar residues" evidence="1">
    <location>
        <begin position="130"/>
        <end position="181"/>
    </location>
</feature>
<feature type="region of interest" description="Disordered" evidence="1">
    <location>
        <begin position="45"/>
        <end position="221"/>
    </location>
</feature>
<dbReference type="GO" id="GO:0051445">
    <property type="term" value="P:regulation of meiotic cell cycle"/>
    <property type="evidence" value="ECO:0007669"/>
    <property type="project" value="TreeGrafter"/>
</dbReference>
<dbReference type="AlphaFoldDB" id="A0A8C2KWV0"/>
<organism evidence="2 3">
    <name type="scientific">Cyprinus carpio</name>
    <name type="common">Common carp</name>
    <dbReference type="NCBI Taxonomy" id="7962"/>
    <lineage>
        <taxon>Eukaryota</taxon>
        <taxon>Metazoa</taxon>
        <taxon>Chordata</taxon>
        <taxon>Craniata</taxon>
        <taxon>Vertebrata</taxon>
        <taxon>Euteleostomi</taxon>
        <taxon>Actinopterygii</taxon>
        <taxon>Neopterygii</taxon>
        <taxon>Teleostei</taxon>
        <taxon>Ostariophysi</taxon>
        <taxon>Cypriniformes</taxon>
        <taxon>Cyprinidae</taxon>
        <taxon>Cyprininae</taxon>
        <taxon>Cyprinus</taxon>
    </lineage>
</organism>
<feature type="compositionally biased region" description="Polar residues" evidence="1">
    <location>
        <begin position="45"/>
        <end position="78"/>
    </location>
</feature>
<reference evidence="2" key="1">
    <citation type="submission" date="2025-08" db="UniProtKB">
        <authorList>
            <consortium name="Ensembl"/>
        </authorList>
    </citation>
    <scope>IDENTIFICATION</scope>
</reference>
<dbReference type="GO" id="GO:0007276">
    <property type="term" value="P:gamete generation"/>
    <property type="evidence" value="ECO:0007669"/>
    <property type="project" value="InterPro"/>
</dbReference>
<sequence>MRRNENQRPSAGCLSVPLFNQRKRSRLPLMSNPSESELFTTSHYNETKTSSSALPTLGQSGQWNQRTYSSSQQASIRSAPSPGVVGRGYAPLPHPKKPAYVWSQTGQQRPPVRQDSMPAAGSQLHGGFPRSSSVSLGQPRWSSSIQNQQSFNCPTNSPRLLYSSQQCTPTAGSTQGPGSQSHSRKWNFRPVGQSASGMWAKEKTGTLSVRTTPQQQKPPRETSLRVITAVIEGMKHWSQYKSRVPMLFEMFATLDSAVTVGEYGAKKFLMRHGKEVVQCLYYENDQTLPRLIRGQVHRCVGNYHREKDTMTCVSVRAASLSEQRNALEAVRGMWCWLSVKCDVDRVSNRRKIKLQ</sequence>
<accession>A0A8C2KWV0</accession>
<evidence type="ECO:0000313" key="2">
    <source>
        <dbReference type="Ensembl" id="ENSCCRP00020115062.1"/>
    </source>
</evidence>
<proteinExistence type="predicted"/>